<dbReference type="KEGG" id="rml:FF011L_20500"/>
<protein>
    <submittedName>
        <fullName evidence="2">Ubiquinone biosynthesis O-methyltransferase</fullName>
        <ecNumber evidence="2">2.1.1.222</ecNumber>
    </submittedName>
</protein>
<evidence type="ECO:0000313" key="3">
    <source>
        <dbReference type="Proteomes" id="UP000320672"/>
    </source>
</evidence>
<dbReference type="GO" id="GO:0008757">
    <property type="term" value="F:S-adenosylmethionine-dependent methyltransferase activity"/>
    <property type="evidence" value="ECO:0007669"/>
    <property type="project" value="InterPro"/>
</dbReference>
<feature type="domain" description="Methyltransferase type 11" evidence="1">
    <location>
        <begin position="71"/>
        <end position="166"/>
    </location>
</feature>
<evidence type="ECO:0000313" key="2">
    <source>
        <dbReference type="EMBL" id="QDS93288.1"/>
    </source>
</evidence>
<dbReference type="PANTHER" id="PTHR42912:SF45">
    <property type="entry name" value="23S RRNA (GUANINE(745)-N(1))-METHYLTRANSFERASE"/>
    <property type="match status" value="1"/>
</dbReference>
<reference evidence="2 3" key="1">
    <citation type="submission" date="2019-02" db="EMBL/GenBank/DDBJ databases">
        <title>Deep-cultivation of Planctomycetes and their phenomic and genomic characterization uncovers novel biology.</title>
        <authorList>
            <person name="Wiegand S."/>
            <person name="Jogler M."/>
            <person name="Boedeker C."/>
            <person name="Pinto D."/>
            <person name="Vollmers J."/>
            <person name="Rivas-Marin E."/>
            <person name="Kohn T."/>
            <person name="Peeters S.H."/>
            <person name="Heuer A."/>
            <person name="Rast P."/>
            <person name="Oberbeckmann S."/>
            <person name="Bunk B."/>
            <person name="Jeske O."/>
            <person name="Meyerdierks A."/>
            <person name="Storesund J.E."/>
            <person name="Kallscheuer N."/>
            <person name="Luecker S."/>
            <person name="Lage O.M."/>
            <person name="Pohl T."/>
            <person name="Merkel B.J."/>
            <person name="Hornburger P."/>
            <person name="Mueller R.-W."/>
            <person name="Bruemmer F."/>
            <person name="Labrenz M."/>
            <person name="Spormann A.M."/>
            <person name="Op den Camp H."/>
            <person name="Overmann J."/>
            <person name="Amann R."/>
            <person name="Jetten M.S.M."/>
            <person name="Mascher T."/>
            <person name="Medema M.H."/>
            <person name="Devos D.P."/>
            <person name="Kaster A.-K."/>
            <person name="Ovreas L."/>
            <person name="Rohde M."/>
            <person name="Galperin M.Y."/>
            <person name="Jogler C."/>
        </authorList>
    </citation>
    <scope>NUCLEOTIDE SEQUENCE [LARGE SCALE GENOMIC DNA]</scope>
    <source>
        <strain evidence="2 3">FF011L</strain>
    </source>
</reference>
<dbReference type="InterPro" id="IPR013216">
    <property type="entry name" value="Methyltransf_11"/>
</dbReference>
<organism evidence="2 3">
    <name type="scientific">Roseimaritima multifibrata</name>
    <dbReference type="NCBI Taxonomy" id="1930274"/>
    <lineage>
        <taxon>Bacteria</taxon>
        <taxon>Pseudomonadati</taxon>
        <taxon>Planctomycetota</taxon>
        <taxon>Planctomycetia</taxon>
        <taxon>Pirellulales</taxon>
        <taxon>Pirellulaceae</taxon>
        <taxon>Roseimaritima</taxon>
    </lineage>
</organism>
<dbReference type="InterPro" id="IPR050508">
    <property type="entry name" value="Methyltransf_Superfamily"/>
</dbReference>
<gene>
    <name evidence="2" type="primary">ubiG</name>
    <name evidence="2" type="ORF">FF011L_20500</name>
</gene>
<dbReference type="PANTHER" id="PTHR42912">
    <property type="entry name" value="METHYLTRANSFERASE"/>
    <property type="match status" value="1"/>
</dbReference>
<accession>A0A517MEI0</accession>
<dbReference type="AlphaFoldDB" id="A0A517MEI0"/>
<keyword evidence="3" id="KW-1185">Reference proteome</keyword>
<dbReference type="Pfam" id="PF08241">
    <property type="entry name" value="Methyltransf_11"/>
    <property type="match status" value="1"/>
</dbReference>
<sequence>MSPLSENPNDPLADRRQWEQAVAQNRRTYDAMAAANAPLCRPATDAELKNPLKTVDPLGWLGGSIAGWQVLCLAAGGGRQSMLYAAAGAHVTVVDISPAMLERDRIEAQQRQLKLRLIETSMDSLSMLANQSFDAVIHPVSTCYLPDVSAVFREVARVTRPGGLYVSQHKTPTSLQTSAQRVSGEYVLQHRYYREQPIPAPPRDNNITARLREPGAIEYLHRWEQLVGGICRSGFAIEDLVEPFHAKGSQAEADSGDDSFANRAQYVAPYVRIKARRASSAAAAPQLIL</sequence>
<dbReference type="GO" id="GO:0102208">
    <property type="term" value="F:2-polyprenyl-6-hydroxyphenol methylase activity"/>
    <property type="evidence" value="ECO:0007669"/>
    <property type="project" value="UniProtKB-EC"/>
</dbReference>
<name>A0A517MEI0_9BACT</name>
<proteinExistence type="predicted"/>
<dbReference type="SUPFAM" id="SSF53335">
    <property type="entry name" value="S-adenosyl-L-methionine-dependent methyltransferases"/>
    <property type="match status" value="1"/>
</dbReference>
<dbReference type="Proteomes" id="UP000320672">
    <property type="component" value="Chromosome"/>
</dbReference>
<dbReference type="CDD" id="cd02440">
    <property type="entry name" value="AdoMet_MTases"/>
    <property type="match status" value="1"/>
</dbReference>
<dbReference type="EC" id="2.1.1.222" evidence="2"/>
<dbReference type="EMBL" id="CP036262">
    <property type="protein sequence ID" value="QDS93288.1"/>
    <property type="molecule type" value="Genomic_DNA"/>
</dbReference>
<evidence type="ECO:0000259" key="1">
    <source>
        <dbReference type="Pfam" id="PF08241"/>
    </source>
</evidence>
<dbReference type="GO" id="GO:0032259">
    <property type="term" value="P:methylation"/>
    <property type="evidence" value="ECO:0007669"/>
    <property type="project" value="UniProtKB-KW"/>
</dbReference>
<dbReference type="Gene3D" id="3.40.50.150">
    <property type="entry name" value="Vaccinia Virus protein VP39"/>
    <property type="match status" value="1"/>
</dbReference>
<keyword evidence="2" id="KW-0808">Transferase</keyword>
<keyword evidence="2" id="KW-0489">Methyltransferase</keyword>
<keyword evidence="2" id="KW-0830">Ubiquinone</keyword>
<dbReference type="InterPro" id="IPR029063">
    <property type="entry name" value="SAM-dependent_MTases_sf"/>
</dbReference>